<keyword evidence="1" id="KW-0812">Transmembrane</keyword>
<accession>A0ABY0NZR8</accession>
<name>A0ABY0NZR8_9HYPH</name>
<dbReference type="InterPro" id="IPR012495">
    <property type="entry name" value="TadE-like_dom"/>
</dbReference>
<evidence type="ECO:0000259" key="2">
    <source>
        <dbReference type="Pfam" id="PF07811"/>
    </source>
</evidence>
<protein>
    <submittedName>
        <fullName evidence="3">TadE-like protein</fullName>
    </submittedName>
</protein>
<gene>
    <name evidence="3" type="ORF">SAMN05421844_104147</name>
</gene>
<feature type="transmembrane region" description="Helical" evidence="1">
    <location>
        <begin position="36"/>
        <end position="62"/>
    </location>
</feature>
<dbReference type="EMBL" id="FNBZ01000004">
    <property type="protein sequence ID" value="SDG48714.1"/>
    <property type="molecule type" value="Genomic_DNA"/>
</dbReference>
<organism evidence="3 4">
    <name type="scientific">Bosea robiniae</name>
    <dbReference type="NCBI Taxonomy" id="1036780"/>
    <lineage>
        <taxon>Bacteria</taxon>
        <taxon>Pseudomonadati</taxon>
        <taxon>Pseudomonadota</taxon>
        <taxon>Alphaproteobacteria</taxon>
        <taxon>Hyphomicrobiales</taxon>
        <taxon>Boseaceae</taxon>
        <taxon>Bosea</taxon>
    </lineage>
</organism>
<keyword evidence="4" id="KW-1185">Reference proteome</keyword>
<feature type="domain" description="TadE-like" evidence="2">
    <location>
        <begin position="34"/>
        <end position="76"/>
    </location>
</feature>
<sequence length="214" mass="23094">MFDRPKKTPLPKNGLPRRGVCRPLLRRFRRSQDGATAVEFAFVVVPFLMILFAIFETALMFWTSQVLEESLSQVSRSLVTGQSRTLYTGSTGAVNAKKFRDNICELAPLGLIDCSKLYVDVRVYDSFASTASAGDPLAGGSLDTSGFTYVQPQGNDIVVVRAVLDYKLFLTSWASSALANIKPAGSGRRGIVVSMAFRAEPFVSSGATPPPAGS</sequence>
<comment type="caution">
    <text evidence="3">The sequence shown here is derived from an EMBL/GenBank/DDBJ whole genome shotgun (WGS) entry which is preliminary data.</text>
</comment>
<evidence type="ECO:0000313" key="3">
    <source>
        <dbReference type="EMBL" id="SDG48714.1"/>
    </source>
</evidence>
<dbReference type="Pfam" id="PF07811">
    <property type="entry name" value="TadE"/>
    <property type="match status" value="1"/>
</dbReference>
<keyword evidence="1" id="KW-1133">Transmembrane helix</keyword>
<evidence type="ECO:0000256" key="1">
    <source>
        <dbReference type="SAM" id="Phobius"/>
    </source>
</evidence>
<reference evidence="3 4" key="1">
    <citation type="submission" date="2016-10" db="EMBL/GenBank/DDBJ databases">
        <authorList>
            <person name="Varghese N."/>
            <person name="Submissions S."/>
        </authorList>
    </citation>
    <scope>NUCLEOTIDE SEQUENCE [LARGE SCALE GENOMIC DNA]</scope>
    <source>
        <strain evidence="3 4">DSM 26672</strain>
    </source>
</reference>
<keyword evidence="1" id="KW-0472">Membrane</keyword>
<proteinExistence type="predicted"/>
<dbReference type="Proteomes" id="UP000199468">
    <property type="component" value="Unassembled WGS sequence"/>
</dbReference>
<evidence type="ECO:0000313" key="4">
    <source>
        <dbReference type="Proteomes" id="UP000199468"/>
    </source>
</evidence>